<dbReference type="InterPro" id="IPR004365">
    <property type="entry name" value="NA-bd_OB_tRNA"/>
</dbReference>
<dbReference type="Pfam" id="PF01336">
    <property type="entry name" value="tRNA_anti-codon"/>
    <property type="match status" value="1"/>
</dbReference>
<dbReference type="InterPro" id="IPR040260">
    <property type="entry name" value="RFA2-like"/>
</dbReference>
<evidence type="ECO:0000313" key="10">
    <source>
        <dbReference type="EMBL" id="KAK1649832.1"/>
    </source>
</evidence>
<name>A0AAD8WD68_LOLMU</name>
<dbReference type="AlphaFoldDB" id="A0AAD8WD68"/>
<dbReference type="PANTHER" id="PTHR13989:SF33">
    <property type="entry name" value="CST COMPLEX SUBUNIT STN1"/>
    <property type="match status" value="1"/>
</dbReference>
<evidence type="ECO:0000256" key="7">
    <source>
        <dbReference type="ARBA" id="ARBA00023242"/>
    </source>
</evidence>
<evidence type="ECO:0000256" key="5">
    <source>
        <dbReference type="ARBA" id="ARBA00022895"/>
    </source>
</evidence>
<evidence type="ECO:0000256" key="3">
    <source>
        <dbReference type="ARBA" id="ARBA00017411"/>
    </source>
</evidence>
<evidence type="ECO:0000313" key="11">
    <source>
        <dbReference type="Proteomes" id="UP001231189"/>
    </source>
</evidence>
<comment type="subcellular location">
    <subcellularLocation>
        <location evidence="2">Chromosome</location>
        <location evidence="2">Telomere</location>
    </subcellularLocation>
    <subcellularLocation>
        <location evidence="1">Nucleus</location>
    </subcellularLocation>
</comment>
<dbReference type="FunFam" id="2.40.50.140:FF:000352">
    <property type="entry name" value="CST complex subunit STN1"/>
    <property type="match status" value="1"/>
</dbReference>
<keyword evidence="11" id="KW-1185">Reference proteome</keyword>
<evidence type="ECO:0000259" key="9">
    <source>
        <dbReference type="Pfam" id="PF01336"/>
    </source>
</evidence>
<dbReference type="PANTHER" id="PTHR13989">
    <property type="entry name" value="REPLICATION PROTEIN A-RELATED"/>
    <property type="match status" value="1"/>
</dbReference>
<sequence>MLLRIRIAAKDFLCAVLDITPRVSMDSLHLIHVKLLAADLLSLTARHTSPPSFVRCGRTVARAEVVGVVVSRDRREKFLRFMVDDGTGCVPCVLWLNHQYMNASSSSGALDSDPTGEMALKMSELVRLGTLLRVRGRIVMYRGATQIAVRDVVLEKDPNVEVLHWLQCVHLAKECYDLPPPSA</sequence>
<comment type="caution">
    <text evidence="10">The sequence shown here is derived from an EMBL/GenBank/DDBJ whole genome shotgun (WGS) entry which is preliminary data.</text>
</comment>
<dbReference type="Proteomes" id="UP001231189">
    <property type="component" value="Unassembled WGS sequence"/>
</dbReference>
<dbReference type="Gene3D" id="2.40.50.140">
    <property type="entry name" value="Nucleic acid-binding proteins"/>
    <property type="match status" value="1"/>
</dbReference>
<accession>A0AAD8WD68</accession>
<keyword evidence="7" id="KW-0539">Nucleus</keyword>
<proteinExistence type="predicted"/>
<gene>
    <name evidence="10" type="ORF">QYE76_067637</name>
</gene>
<dbReference type="GO" id="GO:0000781">
    <property type="term" value="C:chromosome, telomeric region"/>
    <property type="evidence" value="ECO:0007669"/>
    <property type="project" value="UniProtKB-SubCell"/>
</dbReference>
<dbReference type="InterPro" id="IPR012340">
    <property type="entry name" value="NA-bd_OB-fold"/>
</dbReference>
<evidence type="ECO:0000256" key="2">
    <source>
        <dbReference type="ARBA" id="ARBA00004574"/>
    </source>
</evidence>
<dbReference type="EMBL" id="JAUUTY010000004">
    <property type="protein sequence ID" value="KAK1649832.1"/>
    <property type="molecule type" value="Genomic_DNA"/>
</dbReference>
<organism evidence="10 11">
    <name type="scientific">Lolium multiflorum</name>
    <name type="common">Italian ryegrass</name>
    <name type="synonym">Lolium perenne subsp. multiflorum</name>
    <dbReference type="NCBI Taxonomy" id="4521"/>
    <lineage>
        <taxon>Eukaryota</taxon>
        <taxon>Viridiplantae</taxon>
        <taxon>Streptophyta</taxon>
        <taxon>Embryophyta</taxon>
        <taxon>Tracheophyta</taxon>
        <taxon>Spermatophyta</taxon>
        <taxon>Magnoliopsida</taxon>
        <taxon>Liliopsida</taxon>
        <taxon>Poales</taxon>
        <taxon>Poaceae</taxon>
        <taxon>BOP clade</taxon>
        <taxon>Pooideae</taxon>
        <taxon>Poodae</taxon>
        <taxon>Poeae</taxon>
        <taxon>Poeae Chloroplast Group 2 (Poeae type)</taxon>
        <taxon>Loliodinae</taxon>
        <taxon>Loliinae</taxon>
        <taxon>Lolium</taxon>
    </lineage>
</organism>
<dbReference type="GO" id="GO:0005634">
    <property type="term" value="C:nucleus"/>
    <property type="evidence" value="ECO:0007669"/>
    <property type="project" value="UniProtKB-SubCell"/>
</dbReference>
<reference evidence="10" key="1">
    <citation type="submission" date="2023-07" db="EMBL/GenBank/DDBJ databases">
        <title>A chromosome-level genome assembly of Lolium multiflorum.</title>
        <authorList>
            <person name="Chen Y."/>
            <person name="Copetti D."/>
            <person name="Kolliker R."/>
            <person name="Studer B."/>
        </authorList>
    </citation>
    <scope>NUCLEOTIDE SEQUENCE</scope>
    <source>
        <strain evidence="10">02402/16</strain>
        <tissue evidence="10">Leaf</tissue>
    </source>
</reference>
<evidence type="ECO:0000256" key="4">
    <source>
        <dbReference type="ARBA" id="ARBA00022454"/>
    </source>
</evidence>
<dbReference type="SUPFAM" id="SSF50249">
    <property type="entry name" value="Nucleic acid-binding proteins"/>
    <property type="match status" value="1"/>
</dbReference>
<feature type="domain" description="OB" evidence="9">
    <location>
        <begin position="65"/>
        <end position="152"/>
    </location>
</feature>
<protein>
    <recommendedName>
        <fullName evidence="3">CST complex subunit STN1</fullName>
    </recommendedName>
    <alternativeName>
        <fullName evidence="8">Suppressor of cdc thirteen homolog</fullName>
    </alternativeName>
</protein>
<evidence type="ECO:0000256" key="6">
    <source>
        <dbReference type="ARBA" id="ARBA00023125"/>
    </source>
</evidence>
<keyword evidence="6" id="KW-0238">DNA-binding</keyword>
<dbReference type="GO" id="GO:0003677">
    <property type="term" value="F:DNA binding"/>
    <property type="evidence" value="ECO:0007669"/>
    <property type="project" value="UniProtKB-KW"/>
</dbReference>
<evidence type="ECO:0000256" key="8">
    <source>
        <dbReference type="ARBA" id="ARBA00030039"/>
    </source>
</evidence>
<keyword evidence="5" id="KW-0779">Telomere</keyword>
<keyword evidence="4" id="KW-0158">Chromosome</keyword>
<evidence type="ECO:0000256" key="1">
    <source>
        <dbReference type="ARBA" id="ARBA00004123"/>
    </source>
</evidence>
<dbReference type="CDD" id="cd04483">
    <property type="entry name" value="hOBFC1_like"/>
    <property type="match status" value="1"/>
</dbReference>